<comment type="caution">
    <text evidence="1">The sequence shown here is derived from an EMBL/GenBank/DDBJ whole genome shotgun (WGS) entry which is preliminary data.</text>
</comment>
<gene>
    <name evidence="1" type="ORF">ACFQO6_23450</name>
</gene>
<protein>
    <submittedName>
        <fullName evidence="1">Uncharacterized protein</fullName>
    </submittedName>
</protein>
<keyword evidence="2" id="KW-1185">Reference proteome</keyword>
<dbReference type="Proteomes" id="UP001596524">
    <property type="component" value="Unassembled WGS sequence"/>
</dbReference>
<organism evidence="1 2">
    <name type="scientific">Nocardioides astragali</name>
    <dbReference type="NCBI Taxonomy" id="1776736"/>
    <lineage>
        <taxon>Bacteria</taxon>
        <taxon>Bacillati</taxon>
        <taxon>Actinomycetota</taxon>
        <taxon>Actinomycetes</taxon>
        <taxon>Propionibacteriales</taxon>
        <taxon>Nocardioidaceae</taxon>
        <taxon>Nocardioides</taxon>
    </lineage>
</organism>
<evidence type="ECO:0000313" key="1">
    <source>
        <dbReference type="EMBL" id="MFC7363247.1"/>
    </source>
</evidence>
<sequence>MTSTHGAAEPSVLPSVQQTYQQATLDLTDAWILRAFDEARIALARREFDEDGVLLGFDALELNAELIGLPCAGPVRVTATLVDERGSCHAVEYRAALRGEGRPGSGGIILAQAAGWTWVPSRGALSLSLVRSSTPVAGDGT</sequence>
<evidence type="ECO:0000313" key="2">
    <source>
        <dbReference type="Proteomes" id="UP001596524"/>
    </source>
</evidence>
<dbReference type="RefSeq" id="WP_255889407.1">
    <property type="nucleotide sequence ID" value="NZ_JAFMZM010000002.1"/>
</dbReference>
<accession>A0ABW2N7J7</accession>
<dbReference type="EMBL" id="JBHTCH010000030">
    <property type="protein sequence ID" value="MFC7363247.1"/>
    <property type="molecule type" value="Genomic_DNA"/>
</dbReference>
<reference evidence="2" key="1">
    <citation type="journal article" date="2019" name="Int. J. Syst. Evol. Microbiol.">
        <title>The Global Catalogue of Microorganisms (GCM) 10K type strain sequencing project: providing services to taxonomists for standard genome sequencing and annotation.</title>
        <authorList>
            <consortium name="The Broad Institute Genomics Platform"/>
            <consortium name="The Broad Institute Genome Sequencing Center for Infectious Disease"/>
            <person name="Wu L."/>
            <person name="Ma J."/>
        </authorList>
    </citation>
    <scope>NUCLEOTIDE SEQUENCE [LARGE SCALE GENOMIC DNA]</scope>
    <source>
        <strain evidence="2">FCH27</strain>
    </source>
</reference>
<name>A0ABW2N7J7_9ACTN</name>
<proteinExistence type="predicted"/>